<organism evidence="3 4">
    <name type="scientific">Streptomyces similanensis</name>
    <dbReference type="NCBI Taxonomy" id="1274988"/>
    <lineage>
        <taxon>Bacteria</taxon>
        <taxon>Bacillati</taxon>
        <taxon>Actinomycetota</taxon>
        <taxon>Actinomycetes</taxon>
        <taxon>Kitasatosporales</taxon>
        <taxon>Streptomycetaceae</taxon>
        <taxon>Streptomyces</taxon>
    </lineage>
</organism>
<dbReference type="EMBL" id="BAABKC010000087">
    <property type="protein sequence ID" value="GAA5070442.1"/>
    <property type="molecule type" value="Genomic_DNA"/>
</dbReference>
<evidence type="ECO:0000313" key="3">
    <source>
        <dbReference type="EMBL" id="GAA5070442.1"/>
    </source>
</evidence>
<comment type="caution">
    <text evidence="3">The sequence shown here is derived from an EMBL/GenBank/DDBJ whole genome shotgun (WGS) entry which is preliminary data.</text>
</comment>
<name>A0ABP9L3R0_9ACTN</name>
<evidence type="ECO:0000313" key="4">
    <source>
        <dbReference type="Proteomes" id="UP001500124"/>
    </source>
</evidence>
<keyword evidence="4" id="KW-1185">Reference proteome</keyword>
<evidence type="ECO:0000259" key="2">
    <source>
        <dbReference type="Pfam" id="PF23359"/>
    </source>
</evidence>
<feature type="domain" description="Lsr2 DNA-binding" evidence="2">
    <location>
        <begin position="138"/>
        <end position="171"/>
    </location>
</feature>
<dbReference type="RefSeq" id="WP_345670798.1">
    <property type="nucleotide sequence ID" value="NZ_BAABKC010000087.1"/>
</dbReference>
<dbReference type="InterPro" id="IPR036625">
    <property type="entry name" value="E3-bd_dom_sf"/>
</dbReference>
<accession>A0ABP9L3R0</accession>
<dbReference type="Pfam" id="PF23359">
    <property type="entry name" value="Lsr2_DNA-bd"/>
    <property type="match status" value="1"/>
</dbReference>
<keyword evidence="1" id="KW-0238">DNA-binding</keyword>
<gene>
    <name evidence="3" type="ORF">GCM10023336_55580</name>
</gene>
<dbReference type="Gene3D" id="4.10.320.10">
    <property type="entry name" value="E3-binding domain"/>
    <property type="match status" value="1"/>
</dbReference>
<evidence type="ECO:0000256" key="1">
    <source>
        <dbReference type="ARBA" id="ARBA00023125"/>
    </source>
</evidence>
<reference evidence="4" key="1">
    <citation type="journal article" date="2019" name="Int. J. Syst. Evol. Microbiol.">
        <title>The Global Catalogue of Microorganisms (GCM) 10K type strain sequencing project: providing services to taxonomists for standard genome sequencing and annotation.</title>
        <authorList>
            <consortium name="The Broad Institute Genomics Platform"/>
            <consortium name="The Broad Institute Genome Sequencing Center for Infectious Disease"/>
            <person name="Wu L."/>
            <person name="Ma J."/>
        </authorList>
    </citation>
    <scope>NUCLEOTIDE SEQUENCE [LARGE SCALE GENOMIC DNA]</scope>
    <source>
        <strain evidence="4">JCM 18410</strain>
    </source>
</reference>
<proteinExistence type="predicted"/>
<dbReference type="InterPro" id="IPR055370">
    <property type="entry name" value="Lsr2_DNA-bd"/>
</dbReference>
<sequence length="177" mass="19660">MTIAALRALLDAELPDVVRYPAPRLSRQRFTAKETPMPATAAPALPVRELADAEAAAEPSVDELLVWAEGHADSETQDQGVRARIALAGLRKRFHADAELSALETEEERLQRRLDEVRARREEIAPAKARRRVVPLDYEPAVVRAWARLNGVPCAEFGRVPRDVVDRWRAATGRVTG</sequence>
<protein>
    <recommendedName>
        <fullName evidence="2">Lsr2 DNA-binding domain-containing protein</fullName>
    </recommendedName>
</protein>
<dbReference type="Proteomes" id="UP001500124">
    <property type="component" value="Unassembled WGS sequence"/>
</dbReference>